<dbReference type="SUPFAM" id="SSF54928">
    <property type="entry name" value="RNA-binding domain, RBD"/>
    <property type="match status" value="1"/>
</dbReference>
<gene>
    <name evidence="2" type="ORF">POM88_012025</name>
</gene>
<protein>
    <recommendedName>
        <fullName evidence="1">RRM domain-containing protein</fullName>
    </recommendedName>
</protein>
<evidence type="ECO:0000259" key="1">
    <source>
        <dbReference type="Pfam" id="PF00076"/>
    </source>
</evidence>
<keyword evidence="3" id="KW-1185">Reference proteome</keyword>
<dbReference type="InterPro" id="IPR012677">
    <property type="entry name" value="Nucleotide-bd_a/b_plait_sf"/>
</dbReference>
<dbReference type="InterPro" id="IPR035979">
    <property type="entry name" value="RBD_domain_sf"/>
</dbReference>
<name>A0AAD8IXE0_9APIA</name>
<evidence type="ECO:0000313" key="2">
    <source>
        <dbReference type="EMBL" id="KAK1392969.1"/>
    </source>
</evidence>
<dbReference type="GO" id="GO:0003723">
    <property type="term" value="F:RNA binding"/>
    <property type="evidence" value="ECO:0007669"/>
    <property type="project" value="InterPro"/>
</dbReference>
<accession>A0AAD8IXE0</accession>
<organism evidence="2 3">
    <name type="scientific">Heracleum sosnowskyi</name>
    <dbReference type="NCBI Taxonomy" id="360622"/>
    <lineage>
        <taxon>Eukaryota</taxon>
        <taxon>Viridiplantae</taxon>
        <taxon>Streptophyta</taxon>
        <taxon>Embryophyta</taxon>
        <taxon>Tracheophyta</taxon>
        <taxon>Spermatophyta</taxon>
        <taxon>Magnoliopsida</taxon>
        <taxon>eudicotyledons</taxon>
        <taxon>Gunneridae</taxon>
        <taxon>Pentapetalae</taxon>
        <taxon>asterids</taxon>
        <taxon>campanulids</taxon>
        <taxon>Apiales</taxon>
        <taxon>Apiaceae</taxon>
        <taxon>Apioideae</taxon>
        <taxon>apioid superclade</taxon>
        <taxon>Tordylieae</taxon>
        <taxon>Tordyliinae</taxon>
        <taxon>Heracleum</taxon>
    </lineage>
</organism>
<reference evidence="2" key="1">
    <citation type="submission" date="2023-02" db="EMBL/GenBank/DDBJ databases">
        <title>Genome of toxic invasive species Heracleum sosnowskyi carries increased number of genes despite the absence of recent whole-genome duplications.</title>
        <authorList>
            <person name="Schelkunov M."/>
            <person name="Shtratnikova V."/>
            <person name="Makarenko M."/>
            <person name="Klepikova A."/>
            <person name="Omelchenko D."/>
            <person name="Novikova G."/>
            <person name="Obukhova E."/>
            <person name="Bogdanov V."/>
            <person name="Penin A."/>
            <person name="Logacheva M."/>
        </authorList>
    </citation>
    <scope>NUCLEOTIDE SEQUENCE</scope>
    <source>
        <strain evidence="2">Hsosn_3</strain>
        <tissue evidence="2">Leaf</tissue>
    </source>
</reference>
<dbReference type="Gene3D" id="3.30.70.330">
    <property type="match status" value="1"/>
</dbReference>
<feature type="domain" description="RRM" evidence="1">
    <location>
        <begin position="32"/>
        <end position="59"/>
    </location>
</feature>
<comment type="caution">
    <text evidence="2">The sequence shown here is derived from an EMBL/GenBank/DDBJ whole genome shotgun (WGS) entry which is preliminary data.</text>
</comment>
<dbReference type="Pfam" id="PF00076">
    <property type="entry name" value="RRM_1"/>
    <property type="match status" value="1"/>
</dbReference>
<dbReference type="EMBL" id="JAUIZM010000003">
    <property type="protein sequence ID" value="KAK1392969.1"/>
    <property type="molecule type" value="Genomic_DNA"/>
</dbReference>
<evidence type="ECO:0000313" key="3">
    <source>
        <dbReference type="Proteomes" id="UP001237642"/>
    </source>
</evidence>
<dbReference type="InterPro" id="IPR000504">
    <property type="entry name" value="RRM_dom"/>
</dbReference>
<dbReference type="AlphaFoldDB" id="A0AAD8IXE0"/>
<dbReference type="Proteomes" id="UP001237642">
    <property type="component" value="Unassembled WGS sequence"/>
</dbReference>
<reference evidence="2" key="2">
    <citation type="submission" date="2023-05" db="EMBL/GenBank/DDBJ databases">
        <authorList>
            <person name="Schelkunov M.I."/>
        </authorList>
    </citation>
    <scope>NUCLEOTIDE SEQUENCE</scope>
    <source>
        <strain evidence="2">Hsosn_3</strain>
        <tissue evidence="2">Leaf</tissue>
    </source>
</reference>
<sequence length="140" mass="16243">MVEATNWTGEPRASSVCYQHQRKHTLGVWVARRPPGYAFIDFDDRRDAEDAIREIDEETIVITFFLQWFYQQNNGGGLAKCHLQSFWLSSFDMWNKIVKAPNMDGLARKPDLLSFHIASKMQCLNLQGKSFWRLMGCPIV</sequence>
<proteinExistence type="predicted"/>